<dbReference type="AlphaFoldDB" id="A0A1E3X648"/>
<proteinExistence type="predicted"/>
<protein>
    <submittedName>
        <fullName evidence="2">PEP-CTERM motif protein</fullName>
    </submittedName>
</protein>
<evidence type="ECO:0000313" key="3">
    <source>
        <dbReference type="Proteomes" id="UP000094056"/>
    </source>
</evidence>
<gene>
    <name evidence="2" type="ORF">SCARUB_03792</name>
</gene>
<sequence length="613" mass="62247">MCSRIGRSYGVTVFMALVIMLVLQGTSNAVQLTTTWNGGAGNWNVAGNWSGGVVPNNGVDTFNVLIDNGNATNSSVSLDTNATIDNLTIDALDSLGINNGRILTVVSGATAGTVSNAGTISMNSVGNTTDLLVSGGNVNLTGGGTVTMSDNVNNRMGSFVSTNQSLIDANQTNLLTIDPSATGAINTGTMQASSGGTLRLQGGTFTNTGGTIQALDGSLVELGNTTTITGGTLTTAGTGVIRHISGAATLDGIGLTNAGAFENNNATTTTLIGTITNTGTVAMNSTGSFTDLKVSGTNVNLGGAGMLTMSNFTNNRIHGVVSTNRLTNQAGHTIQGAGQIGVNFMALTNEGTINANQANSLTIDLSSAGINDGTFKASSGGTLIVKDDISGTGNWIADAGTINLTSLVDVTTTGNIDILNGGSLNLTNATMTGNNLNMSGVGSSISVNSSIELAGNLLCSITNEADYVWGAASSLQMNGFNSFLELGGQDLGTNPATHTGAAAGFMNNFNLEELIIGSGAKLHLVDIFDNANRGGTGGFDEALYVDTLTFADASGILNLNSLHLYFNTLIGDSSQIIDEPIQEPTTITLFGIGLAGLGGGYLRRRIRKNKVGS</sequence>
<organism evidence="2 3">
    <name type="scientific">Candidatus Scalindua rubra</name>
    <dbReference type="NCBI Taxonomy" id="1872076"/>
    <lineage>
        <taxon>Bacteria</taxon>
        <taxon>Pseudomonadati</taxon>
        <taxon>Planctomycetota</taxon>
        <taxon>Candidatus Brocadiia</taxon>
        <taxon>Candidatus Brocadiales</taxon>
        <taxon>Candidatus Scalinduaceae</taxon>
        <taxon>Candidatus Scalindua</taxon>
    </lineage>
</organism>
<accession>A0A1E3X648</accession>
<feature type="transmembrane region" description="Helical" evidence="1">
    <location>
        <begin position="584"/>
        <end position="602"/>
    </location>
</feature>
<dbReference type="EMBL" id="MAYW01000145">
    <property type="protein sequence ID" value="ODS31085.1"/>
    <property type="molecule type" value="Genomic_DNA"/>
</dbReference>
<dbReference type="Proteomes" id="UP000094056">
    <property type="component" value="Unassembled WGS sequence"/>
</dbReference>
<name>A0A1E3X648_9BACT</name>
<dbReference type="PATRIC" id="fig|1872076.5.peg.4520"/>
<evidence type="ECO:0000256" key="1">
    <source>
        <dbReference type="SAM" id="Phobius"/>
    </source>
</evidence>
<keyword evidence="1" id="KW-0812">Transmembrane</keyword>
<evidence type="ECO:0000313" key="2">
    <source>
        <dbReference type="EMBL" id="ODS31085.1"/>
    </source>
</evidence>
<keyword evidence="1" id="KW-1133">Transmembrane helix</keyword>
<reference evidence="2 3" key="1">
    <citation type="submission" date="2016-07" db="EMBL/GenBank/DDBJ databases">
        <title>Draft genome of Scalindua rubra, obtained from a brine-seawater interface in the Red Sea, sheds light on salt adaptation in anammox bacteria.</title>
        <authorList>
            <person name="Speth D.R."/>
            <person name="Lagkouvardos I."/>
            <person name="Wang Y."/>
            <person name="Qian P.-Y."/>
            <person name="Dutilh B.E."/>
            <person name="Jetten M.S."/>
        </authorList>
    </citation>
    <scope>NUCLEOTIDE SEQUENCE [LARGE SCALE GENOMIC DNA]</scope>
    <source>
        <strain evidence="2">BSI-1</strain>
    </source>
</reference>
<keyword evidence="1" id="KW-0472">Membrane</keyword>
<comment type="caution">
    <text evidence="2">The sequence shown here is derived from an EMBL/GenBank/DDBJ whole genome shotgun (WGS) entry which is preliminary data.</text>
</comment>